<dbReference type="RefSeq" id="WP_188536134.1">
    <property type="nucleotide sequence ID" value="NZ_BMEQ01000006.1"/>
</dbReference>
<feature type="transmembrane region" description="Helical" evidence="1">
    <location>
        <begin position="222"/>
        <end position="242"/>
    </location>
</feature>
<evidence type="ECO:0000256" key="1">
    <source>
        <dbReference type="SAM" id="Phobius"/>
    </source>
</evidence>
<evidence type="ECO:0000313" key="3">
    <source>
        <dbReference type="Proteomes" id="UP000638848"/>
    </source>
</evidence>
<protein>
    <recommendedName>
        <fullName evidence="4">Hydrolytic protein</fullName>
    </recommendedName>
</protein>
<comment type="caution">
    <text evidence="2">The sequence shown here is derived from an EMBL/GenBank/DDBJ whole genome shotgun (WGS) entry which is preliminary data.</text>
</comment>
<keyword evidence="1" id="KW-0472">Membrane</keyword>
<keyword evidence="1" id="KW-1133">Transmembrane helix</keyword>
<evidence type="ECO:0008006" key="4">
    <source>
        <dbReference type="Google" id="ProtNLM"/>
    </source>
</evidence>
<evidence type="ECO:0000313" key="2">
    <source>
        <dbReference type="EMBL" id="GGG54582.1"/>
    </source>
</evidence>
<keyword evidence="3" id="KW-1185">Reference proteome</keyword>
<gene>
    <name evidence="2" type="ORF">GCM10011374_16840</name>
</gene>
<reference evidence="2" key="2">
    <citation type="submission" date="2020-09" db="EMBL/GenBank/DDBJ databases">
        <authorList>
            <person name="Sun Q."/>
            <person name="Zhou Y."/>
        </authorList>
    </citation>
    <scope>NUCLEOTIDE SEQUENCE</scope>
    <source>
        <strain evidence="2">CGMCC 1.12187</strain>
    </source>
</reference>
<keyword evidence="1" id="KW-0812">Transmembrane</keyword>
<dbReference type="Proteomes" id="UP000638848">
    <property type="component" value="Unassembled WGS sequence"/>
</dbReference>
<dbReference type="EMBL" id="BMEQ01000006">
    <property type="protein sequence ID" value="GGG54582.1"/>
    <property type="molecule type" value="Genomic_DNA"/>
</dbReference>
<proteinExistence type="predicted"/>
<organism evidence="2 3">
    <name type="scientific">Kocuria dechangensis</name>
    <dbReference type="NCBI Taxonomy" id="1176249"/>
    <lineage>
        <taxon>Bacteria</taxon>
        <taxon>Bacillati</taxon>
        <taxon>Actinomycetota</taxon>
        <taxon>Actinomycetes</taxon>
        <taxon>Micrococcales</taxon>
        <taxon>Micrococcaceae</taxon>
        <taxon>Kocuria</taxon>
    </lineage>
</organism>
<sequence>MSPTATLEATGRSVEAGGAVTVPLTVRNDGAIVDEYRFRVVGPLAPWATVEPATVSVDPGDVATVRVGFHVPRSSEVSAGSVPSGVQVLPGRSSVDPVVAEGVVEVRPFFDTVAELVPQESRGRRGGRHRLAVDNRGNAPVDVRLVAKDPEARLHLHLRPSGLRVVPGTVQFADLAVRPRESIWRGTGTAHPFTVSVEPDRGPSTVLAGTHHQEAVLPRRSLKAAVIAMLLALLAALAVLAVQRFGSAAREFPADATVYVQRCLADLVAGGDRAACRAWPPEDQVVPPEDHAVEGAGTVEGAPPTVELAVTANVGGRESAVFTRGDEDDAFNITTIVLSGSEGDTGRWSLKRDGETVYYGTVEGFGGQAYAYPGVLLSPEQEMVLELECTGLDGGEATSPSDLCEVKAVLQGDLIPSEG</sequence>
<reference evidence="2" key="1">
    <citation type="journal article" date="2014" name="Int. J. Syst. Evol. Microbiol.">
        <title>Complete genome sequence of Corynebacterium casei LMG S-19264T (=DSM 44701T), isolated from a smear-ripened cheese.</title>
        <authorList>
            <consortium name="US DOE Joint Genome Institute (JGI-PGF)"/>
            <person name="Walter F."/>
            <person name="Albersmeier A."/>
            <person name="Kalinowski J."/>
            <person name="Ruckert C."/>
        </authorList>
    </citation>
    <scope>NUCLEOTIDE SEQUENCE</scope>
    <source>
        <strain evidence="2">CGMCC 1.12187</strain>
    </source>
</reference>
<name>A0A917GRL9_9MICC</name>
<dbReference type="AlphaFoldDB" id="A0A917GRL9"/>
<accession>A0A917GRL9</accession>